<dbReference type="GO" id="GO:0047408">
    <property type="term" value="F:alkenylglycerophosphocholine hydrolase activity"/>
    <property type="evidence" value="ECO:0007669"/>
    <property type="project" value="UniProtKB-EC"/>
</dbReference>
<feature type="transmembrane region" description="Helical" evidence="9">
    <location>
        <begin position="171"/>
        <end position="191"/>
    </location>
</feature>
<comment type="catalytic activity">
    <reaction evidence="8">
        <text>a 1-O-(1Z-alkenyl)-sn-glycero-3-phosphocholine + H2O = a 2,3-saturated aldehyde + sn-glycerol 3-phosphocholine</text>
        <dbReference type="Rhea" id="RHEA:22544"/>
        <dbReference type="ChEBI" id="CHEBI:15377"/>
        <dbReference type="ChEBI" id="CHEBI:16870"/>
        <dbReference type="ChEBI" id="CHEBI:73359"/>
        <dbReference type="ChEBI" id="CHEBI:77287"/>
        <dbReference type="EC" id="3.3.2.2"/>
    </reaction>
</comment>
<comment type="catalytic activity">
    <reaction evidence="7">
        <text>a 1-O-(1Z-alkenyl)-sn-glycero-3-phosphoethanolamine + H2O = a 2,3-saturated aldehyde + sn-glycero-3-phosphoethanolamine</text>
        <dbReference type="Rhea" id="RHEA:16905"/>
        <dbReference type="ChEBI" id="CHEBI:15377"/>
        <dbReference type="ChEBI" id="CHEBI:73359"/>
        <dbReference type="ChEBI" id="CHEBI:77288"/>
        <dbReference type="ChEBI" id="CHEBI:143890"/>
        <dbReference type="EC" id="3.3.2.2"/>
    </reaction>
</comment>
<keyword evidence="3 9" id="KW-0812">Transmembrane</keyword>
<comment type="caution">
    <text evidence="10">The sequence shown here is derived from an EMBL/GenBank/DDBJ whole genome shotgun (WGS) entry which is preliminary data.</text>
</comment>
<name>A0AA35TXV1_GEOBA</name>
<proteinExistence type="inferred from homology"/>
<dbReference type="Pfam" id="PF07947">
    <property type="entry name" value="YhhN"/>
    <property type="match status" value="1"/>
</dbReference>
<accession>A0AA35TXV1</accession>
<protein>
    <recommendedName>
        <fullName evidence="6">lysoplasmalogenase</fullName>
        <ecNumber evidence="6">3.3.2.2</ecNumber>
    </recommendedName>
</protein>
<organism evidence="10 11">
    <name type="scientific">Geodia barretti</name>
    <name type="common">Barrett's horny sponge</name>
    <dbReference type="NCBI Taxonomy" id="519541"/>
    <lineage>
        <taxon>Eukaryota</taxon>
        <taxon>Metazoa</taxon>
        <taxon>Porifera</taxon>
        <taxon>Demospongiae</taxon>
        <taxon>Heteroscleromorpha</taxon>
        <taxon>Tetractinellida</taxon>
        <taxon>Astrophorina</taxon>
        <taxon>Geodiidae</taxon>
        <taxon>Geodia</taxon>
    </lineage>
</organism>
<dbReference type="AlphaFoldDB" id="A0AA35TXV1"/>
<feature type="transmembrane region" description="Helical" evidence="9">
    <location>
        <begin position="238"/>
        <end position="257"/>
    </location>
</feature>
<gene>
    <name evidence="10" type="ORF">GBAR_LOCUS30425</name>
</gene>
<evidence type="ECO:0000256" key="4">
    <source>
        <dbReference type="ARBA" id="ARBA00022989"/>
    </source>
</evidence>
<evidence type="ECO:0000256" key="2">
    <source>
        <dbReference type="ARBA" id="ARBA00007375"/>
    </source>
</evidence>
<dbReference type="EMBL" id="CASHTH010004304">
    <property type="protein sequence ID" value="CAI8055789.1"/>
    <property type="molecule type" value="Genomic_DNA"/>
</dbReference>
<sequence length="258" mass="28224">MGWSLSLSFFALVYFILCSVYLLLGVSRRSQWQKASLKCLPIGSLLLLAVWTSQLEHQPSRGDTTSEQHVTEGRGETIRLLLLGLGLSIAGDALLVFRGTLGLLGVLSFSVAQCVYIALFGLTLERVAEQSFLGLLSGLGVFSLSLLILLVFSWRFSTVLKSGEHGMRRRFIGLVMPIALAYFVLISLMLWSSILQLQQAFNLLNVLGAVGGLLFYVSDILIAAGAIWQLRVLLHGRILVMTTYFGAQLLITISVVAT</sequence>
<evidence type="ECO:0000256" key="1">
    <source>
        <dbReference type="ARBA" id="ARBA00004141"/>
    </source>
</evidence>
<keyword evidence="5 9" id="KW-0472">Membrane</keyword>
<dbReference type="PANTHER" id="PTHR31885:SF6">
    <property type="entry name" value="GH04784P"/>
    <property type="match status" value="1"/>
</dbReference>
<evidence type="ECO:0000256" key="9">
    <source>
        <dbReference type="SAM" id="Phobius"/>
    </source>
</evidence>
<evidence type="ECO:0000313" key="11">
    <source>
        <dbReference type="Proteomes" id="UP001174909"/>
    </source>
</evidence>
<dbReference type="GO" id="GO:0016020">
    <property type="term" value="C:membrane"/>
    <property type="evidence" value="ECO:0007669"/>
    <property type="project" value="UniProtKB-SubCell"/>
</dbReference>
<dbReference type="PANTHER" id="PTHR31885">
    <property type="entry name" value="GH04784P"/>
    <property type="match status" value="1"/>
</dbReference>
<keyword evidence="11" id="KW-1185">Reference proteome</keyword>
<comment type="similarity">
    <text evidence="2">Belongs to the TMEM86 family.</text>
</comment>
<evidence type="ECO:0000256" key="7">
    <source>
        <dbReference type="ARBA" id="ARBA00049458"/>
    </source>
</evidence>
<feature type="transmembrane region" description="Helical" evidence="9">
    <location>
        <begin position="130"/>
        <end position="151"/>
    </location>
</feature>
<reference evidence="10" key="1">
    <citation type="submission" date="2023-03" db="EMBL/GenBank/DDBJ databases">
        <authorList>
            <person name="Steffen K."/>
            <person name="Cardenas P."/>
        </authorList>
    </citation>
    <scope>NUCLEOTIDE SEQUENCE</scope>
</reference>
<evidence type="ECO:0000256" key="8">
    <source>
        <dbReference type="ARBA" id="ARBA00049560"/>
    </source>
</evidence>
<evidence type="ECO:0000256" key="5">
    <source>
        <dbReference type="ARBA" id="ARBA00023136"/>
    </source>
</evidence>
<dbReference type="Proteomes" id="UP001174909">
    <property type="component" value="Unassembled WGS sequence"/>
</dbReference>
<feature type="transmembrane region" description="Helical" evidence="9">
    <location>
        <begin position="203"/>
        <end position="226"/>
    </location>
</feature>
<evidence type="ECO:0000313" key="10">
    <source>
        <dbReference type="EMBL" id="CAI8055789.1"/>
    </source>
</evidence>
<evidence type="ECO:0000256" key="3">
    <source>
        <dbReference type="ARBA" id="ARBA00022692"/>
    </source>
</evidence>
<feature type="transmembrane region" description="Helical" evidence="9">
    <location>
        <begin position="78"/>
        <end position="97"/>
    </location>
</feature>
<keyword evidence="4 9" id="KW-1133">Transmembrane helix</keyword>
<feature type="transmembrane region" description="Helical" evidence="9">
    <location>
        <begin position="6"/>
        <end position="24"/>
    </location>
</feature>
<comment type="subcellular location">
    <subcellularLocation>
        <location evidence="1">Membrane</location>
        <topology evidence="1">Multi-pass membrane protein</topology>
    </subcellularLocation>
</comment>
<dbReference type="EC" id="3.3.2.2" evidence="6"/>
<dbReference type="InterPro" id="IPR012506">
    <property type="entry name" value="TMEM86B-like"/>
</dbReference>
<evidence type="ECO:0000256" key="6">
    <source>
        <dbReference type="ARBA" id="ARBA00035673"/>
    </source>
</evidence>
<feature type="transmembrane region" description="Helical" evidence="9">
    <location>
        <begin position="104"/>
        <end position="124"/>
    </location>
</feature>